<protein>
    <submittedName>
        <fullName evidence="1">Uncharacterized protein</fullName>
    </submittedName>
</protein>
<accession>A0AAW1B105</accession>
<sequence length="11" mass="1219">MVQILVAMSAR</sequence>
<dbReference type="Proteomes" id="UP001474421">
    <property type="component" value="Unassembled WGS sequence"/>
</dbReference>
<keyword evidence="2" id="KW-1185">Reference proteome</keyword>
<name>A0AAW1B105_CROAD</name>
<evidence type="ECO:0000313" key="2">
    <source>
        <dbReference type="Proteomes" id="UP001474421"/>
    </source>
</evidence>
<dbReference type="EMBL" id="JAOTOJ010000009">
    <property type="protein sequence ID" value="KAK9395485.1"/>
    <property type="molecule type" value="Genomic_DNA"/>
</dbReference>
<organism evidence="1 2">
    <name type="scientific">Crotalus adamanteus</name>
    <name type="common">Eastern diamondback rattlesnake</name>
    <dbReference type="NCBI Taxonomy" id="8729"/>
    <lineage>
        <taxon>Eukaryota</taxon>
        <taxon>Metazoa</taxon>
        <taxon>Chordata</taxon>
        <taxon>Craniata</taxon>
        <taxon>Vertebrata</taxon>
        <taxon>Euteleostomi</taxon>
        <taxon>Lepidosauria</taxon>
        <taxon>Squamata</taxon>
        <taxon>Bifurcata</taxon>
        <taxon>Unidentata</taxon>
        <taxon>Episquamata</taxon>
        <taxon>Toxicofera</taxon>
        <taxon>Serpentes</taxon>
        <taxon>Colubroidea</taxon>
        <taxon>Viperidae</taxon>
        <taxon>Crotalinae</taxon>
        <taxon>Crotalus</taxon>
    </lineage>
</organism>
<comment type="caution">
    <text evidence="1">The sequence shown here is derived from an EMBL/GenBank/DDBJ whole genome shotgun (WGS) entry which is preliminary data.</text>
</comment>
<gene>
    <name evidence="1" type="ORF">NXF25_018846</name>
</gene>
<proteinExistence type="predicted"/>
<reference evidence="1 2" key="1">
    <citation type="journal article" date="2024" name="Proc. Natl. Acad. Sci. U.S.A.">
        <title>The genetic regulatory architecture and epigenomic basis for age-related changes in rattlesnake venom.</title>
        <authorList>
            <person name="Hogan M.P."/>
            <person name="Holding M.L."/>
            <person name="Nystrom G.S."/>
            <person name="Colston T.J."/>
            <person name="Bartlett D.A."/>
            <person name="Mason A.J."/>
            <person name="Ellsworth S.A."/>
            <person name="Rautsaw R.M."/>
            <person name="Lawrence K.C."/>
            <person name="Strickland J.L."/>
            <person name="He B."/>
            <person name="Fraser P."/>
            <person name="Margres M.J."/>
            <person name="Gilbert D.M."/>
            <person name="Gibbs H.L."/>
            <person name="Parkinson C.L."/>
            <person name="Rokyta D.R."/>
        </authorList>
    </citation>
    <scope>NUCLEOTIDE SEQUENCE [LARGE SCALE GENOMIC DNA]</scope>
    <source>
        <strain evidence="1">DRR0105</strain>
    </source>
</reference>
<evidence type="ECO:0000313" key="1">
    <source>
        <dbReference type="EMBL" id="KAK9395485.1"/>
    </source>
</evidence>